<accession>A0ABQ9I3M3</accession>
<evidence type="ECO:0000313" key="2">
    <source>
        <dbReference type="Proteomes" id="UP001159363"/>
    </source>
</evidence>
<keyword evidence="2" id="KW-1185">Reference proteome</keyword>
<sequence>MMLVQPGISVVVGSSTELLFVRPETGNWRGSGRVKAPVTTQQADEKCKREIEVNGRRVLTCRSRRRRKRQQRTLQTRATRAESTRRMLTCDLLPSRAVVRGEGVLPLHSTEEWEFWLMEGGGQTGCWPGPLPTNSQIPADTLRRAKFCIICNPPNPSFRPHASTLKFLPDRAAHGGMLLPTIYVSPHVWCLAANAINKTQLQSPVRVSRTYKRKTECKALTPKLLEKARQPANYGVSKRKVANEVGVEDSTLRKRYKSTFTPDQEVEILQHFRELEVRFYGLSFKTLRHLAFMHSVRNEVTHRSDTDTELAGKEWARYFIKRRGLCLRQPQKTSIAIIMGFNRVQLNHYFDNLESLVRTGTFTPSRVYNMDETGIQAGPGKLCRIVSTKGTRNVIKAVAADKGQTFSIACAMSATISHQLLFLQGSARILL</sequence>
<name>A0ABQ9I3M3_9NEOP</name>
<gene>
    <name evidence="1" type="ORF">PR048_010756</name>
</gene>
<evidence type="ECO:0008006" key="3">
    <source>
        <dbReference type="Google" id="ProtNLM"/>
    </source>
</evidence>
<evidence type="ECO:0000313" key="1">
    <source>
        <dbReference type="EMBL" id="KAJ8891241.1"/>
    </source>
</evidence>
<dbReference type="EMBL" id="JARBHB010000003">
    <property type="protein sequence ID" value="KAJ8891241.1"/>
    <property type="molecule type" value="Genomic_DNA"/>
</dbReference>
<organism evidence="1 2">
    <name type="scientific">Dryococelus australis</name>
    <dbReference type="NCBI Taxonomy" id="614101"/>
    <lineage>
        <taxon>Eukaryota</taxon>
        <taxon>Metazoa</taxon>
        <taxon>Ecdysozoa</taxon>
        <taxon>Arthropoda</taxon>
        <taxon>Hexapoda</taxon>
        <taxon>Insecta</taxon>
        <taxon>Pterygota</taxon>
        <taxon>Neoptera</taxon>
        <taxon>Polyneoptera</taxon>
        <taxon>Phasmatodea</taxon>
        <taxon>Verophasmatodea</taxon>
        <taxon>Anareolatae</taxon>
        <taxon>Phasmatidae</taxon>
        <taxon>Eurycanthinae</taxon>
        <taxon>Dryococelus</taxon>
    </lineage>
</organism>
<comment type="caution">
    <text evidence="1">The sequence shown here is derived from an EMBL/GenBank/DDBJ whole genome shotgun (WGS) entry which is preliminary data.</text>
</comment>
<reference evidence="1 2" key="1">
    <citation type="submission" date="2023-02" db="EMBL/GenBank/DDBJ databases">
        <title>LHISI_Scaffold_Assembly.</title>
        <authorList>
            <person name="Stuart O.P."/>
            <person name="Cleave R."/>
            <person name="Magrath M.J.L."/>
            <person name="Mikheyev A.S."/>
        </authorList>
    </citation>
    <scope>NUCLEOTIDE SEQUENCE [LARGE SCALE GENOMIC DNA]</scope>
    <source>
        <strain evidence="1">Daus_M_001</strain>
        <tissue evidence="1">Leg muscle</tissue>
    </source>
</reference>
<dbReference type="Proteomes" id="UP001159363">
    <property type="component" value="Chromosome 3"/>
</dbReference>
<protein>
    <recommendedName>
        <fullName evidence="3">HTH CENPB-type domain-containing protein</fullName>
    </recommendedName>
</protein>
<proteinExistence type="predicted"/>